<dbReference type="GO" id="GO:0005576">
    <property type="term" value="C:extracellular region"/>
    <property type="evidence" value="ECO:0007669"/>
    <property type="project" value="UniProtKB-SubCell"/>
</dbReference>
<dbReference type="Pfam" id="PF05630">
    <property type="entry name" value="NPP1"/>
    <property type="match status" value="1"/>
</dbReference>
<evidence type="ECO:0000256" key="2">
    <source>
        <dbReference type="ARBA" id="ARBA00009520"/>
    </source>
</evidence>
<evidence type="ECO:0000313" key="6">
    <source>
        <dbReference type="EMBL" id="OWZ05528.1"/>
    </source>
</evidence>
<comment type="subcellular location">
    <subcellularLocation>
        <location evidence="1">Secreted</location>
    </subcellularLocation>
</comment>
<dbReference type="PANTHER" id="PTHR33657:SF8">
    <property type="entry name" value="DOMAIN PROTEIN, PUTATIVE (AFU_ORTHOLOGUE AFUA_5G00600)-RELATED"/>
    <property type="match status" value="1"/>
</dbReference>
<dbReference type="PIRSF" id="PIRSF029958">
    <property type="entry name" value="Necrosis-inducing_protein"/>
    <property type="match status" value="1"/>
</dbReference>
<accession>A0A225VKY8</accession>
<evidence type="ECO:0000313" key="7">
    <source>
        <dbReference type="Proteomes" id="UP000198211"/>
    </source>
</evidence>
<sequence>MFFKTAFALAVSGLILVDASSIAYDKVLPIPQPEPVTTSEKAGVKFKPQLRVGGACTPFPAVNSAGEISSGLPWEGGNKGCTVAPLGSQVYGRSTWYNGVWAIMYAWYFPKSFMTLIGTGPHDWQNAVVWIDNPAVASPKILGISTSKKSETDHKKQYVAKKTFTSTTNYDKKTTELDQFLNGTSFKLTTWVMLGPLFLMPTPEYGPTQDLIMWNQLPDAARTALNTADFGAAQVPFNDANFEQKLKESFILQ</sequence>
<protein>
    <submittedName>
        <fullName evidence="6">Necrosis inducing protein NPP1</fullName>
    </submittedName>
</protein>
<name>A0A225VKY8_9STRA</name>
<comment type="similarity">
    <text evidence="2">Belongs to the Necrosis inducing protein (NPP1) family.</text>
</comment>
<keyword evidence="5" id="KW-0732">Signal</keyword>
<keyword evidence="3" id="KW-0964">Secreted</keyword>
<keyword evidence="7" id="KW-1185">Reference proteome</keyword>
<proteinExistence type="inferred from homology"/>
<evidence type="ECO:0000256" key="5">
    <source>
        <dbReference type="SAM" id="SignalP"/>
    </source>
</evidence>
<organism evidence="6 7">
    <name type="scientific">Phytophthora megakarya</name>
    <dbReference type="NCBI Taxonomy" id="4795"/>
    <lineage>
        <taxon>Eukaryota</taxon>
        <taxon>Sar</taxon>
        <taxon>Stramenopiles</taxon>
        <taxon>Oomycota</taxon>
        <taxon>Peronosporomycetes</taxon>
        <taxon>Peronosporales</taxon>
        <taxon>Peronosporaceae</taxon>
        <taxon>Phytophthora</taxon>
    </lineage>
</organism>
<dbReference type="EMBL" id="NBNE01004384">
    <property type="protein sequence ID" value="OWZ05528.1"/>
    <property type="molecule type" value="Genomic_DNA"/>
</dbReference>
<dbReference type="Proteomes" id="UP000198211">
    <property type="component" value="Unassembled WGS sequence"/>
</dbReference>
<gene>
    <name evidence="6" type="ORF">PHMEG_00022371</name>
</gene>
<dbReference type="InterPro" id="IPR008701">
    <property type="entry name" value="NPP1"/>
</dbReference>
<evidence type="ECO:0000256" key="3">
    <source>
        <dbReference type="ARBA" id="ARBA00022525"/>
    </source>
</evidence>
<feature type="chain" id="PRO_5013008268" evidence="5">
    <location>
        <begin position="20"/>
        <end position="253"/>
    </location>
</feature>
<dbReference type="OrthoDB" id="147163at2759"/>
<evidence type="ECO:0000256" key="4">
    <source>
        <dbReference type="ARBA" id="ARBA00023026"/>
    </source>
</evidence>
<feature type="signal peptide" evidence="5">
    <location>
        <begin position="1"/>
        <end position="19"/>
    </location>
</feature>
<dbReference type="PANTHER" id="PTHR33657">
    <property type="entry name" value="DOMAIN PROTEIN, PUTATIVE (AFU_ORTHOLOGUE AFUA_5G00600)-RELATED"/>
    <property type="match status" value="1"/>
</dbReference>
<dbReference type="AlphaFoldDB" id="A0A225VKY8"/>
<comment type="caution">
    <text evidence="6">The sequence shown here is derived from an EMBL/GenBank/DDBJ whole genome shotgun (WGS) entry which is preliminary data.</text>
</comment>
<keyword evidence="4" id="KW-0843">Virulence</keyword>
<evidence type="ECO:0000256" key="1">
    <source>
        <dbReference type="ARBA" id="ARBA00004613"/>
    </source>
</evidence>
<reference evidence="7" key="1">
    <citation type="submission" date="2017-03" db="EMBL/GenBank/DDBJ databases">
        <title>Phytopthora megakarya and P. palmivora, two closely related causual agents of cacao black pod achieved similar genome size and gene model numbers by different mechanisms.</title>
        <authorList>
            <person name="Ali S."/>
            <person name="Shao J."/>
            <person name="Larry D.J."/>
            <person name="Kronmiller B."/>
            <person name="Shen D."/>
            <person name="Strem M.D."/>
            <person name="Melnick R.L."/>
            <person name="Guiltinan M.J."/>
            <person name="Tyler B.M."/>
            <person name="Meinhardt L.W."/>
            <person name="Bailey B.A."/>
        </authorList>
    </citation>
    <scope>NUCLEOTIDE SEQUENCE [LARGE SCALE GENOMIC DNA]</scope>
    <source>
        <strain evidence="7">zdho120</strain>
    </source>
</reference>
<dbReference type="STRING" id="4795.A0A225VKY8"/>